<evidence type="ECO:0000256" key="1">
    <source>
        <dbReference type="ARBA" id="ARBA00022553"/>
    </source>
</evidence>
<keyword evidence="2" id="KW-0808">Transferase</keyword>
<evidence type="ECO:0000259" key="8">
    <source>
        <dbReference type="PROSITE" id="PS50109"/>
    </source>
</evidence>
<keyword evidence="3" id="KW-0547">Nucleotide-binding</keyword>
<dbReference type="InterPro" id="IPR004358">
    <property type="entry name" value="Sig_transdc_His_kin-like_C"/>
</dbReference>
<dbReference type="InterPro" id="IPR005467">
    <property type="entry name" value="His_kinase_dom"/>
</dbReference>
<evidence type="ECO:0000256" key="3">
    <source>
        <dbReference type="ARBA" id="ARBA00022741"/>
    </source>
</evidence>
<feature type="transmembrane region" description="Helical" evidence="7">
    <location>
        <begin position="106"/>
        <end position="125"/>
    </location>
</feature>
<keyword evidence="6" id="KW-0902">Two-component regulatory system</keyword>
<keyword evidence="1" id="KW-0597">Phosphoprotein</keyword>
<evidence type="ECO:0000256" key="5">
    <source>
        <dbReference type="ARBA" id="ARBA00022840"/>
    </source>
</evidence>
<dbReference type="AlphaFoldDB" id="A0A382AM27"/>
<accession>A0A382AM27</accession>
<dbReference type="Pfam" id="PF02518">
    <property type="entry name" value="HATPase_c"/>
    <property type="match status" value="1"/>
</dbReference>
<dbReference type="EMBL" id="UINC01025889">
    <property type="protein sequence ID" value="SVB02331.1"/>
    <property type="molecule type" value="Genomic_DNA"/>
</dbReference>
<dbReference type="PROSITE" id="PS50109">
    <property type="entry name" value="HIS_KIN"/>
    <property type="match status" value="1"/>
</dbReference>
<dbReference type="GO" id="GO:0000155">
    <property type="term" value="F:phosphorelay sensor kinase activity"/>
    <property type="evidence" value="ECO:0007669"/>
    <property type="project" value="InterPro"/>
</dbReference>
<feature type="domain" description="Histidine kinase" evidence="8">
    <location>
        <begin position="243"/>
        <end position="451"/>
    </location>
</feature>
<feature type="transmembrane region" description="Helical" evidence="7">
    <location>
        <begin position="193"/>
        <end position="214"/>
    </location>
</feature>
<proteinExistence type="predicted"/>
<dbReference type="InterPro" id="IPR036097">
    <property type="entry name" value="HisK_dim/P_sf"/>
</dbReference>
<dbReference type="InterPro" id="IPR003661">
    <property type="entry name" value="HisK_dim/P_dom"/>
</dbReference>
<dbReference type="Gene3D" id="1.10.287.130">
    <property type="match status" value="1"/>
</dbReference>
<dbReference type="SUPFAM" id="SSF47384">
    <property type="entry name" value="Homodimeric domain of signal transducing histidine kinase"/>
    <property type="match status" value="1"/>
</dbReference>
<gene>
    <name evidence="9" type="ORF">METZ01_LOCUS155185</name>
</gene>
<keyword evidence="7" id="KW-0472">Membrane</keyword>
<dbReference type="InterPro" id="IPR003594">
    <property type="entry name" value="HATPase_dom"/>
</dbReference>
<feature type="transmembrane region" description="Helical" evidence="7">
    <location>
        <begin position="80"/>
        <end position="99"/>
    </location>
</feature>
<dbReference type="InterPro" id="IPR036890">
    <property type="entry name" value="HATPase_C_sf"/>
</dbReference>
<dbReference type="SMART" id="SM00388">
    <property type="entry name" value="HisKA"/>
    <property type="match status" value="1"/>
</dbReference>
<keyword evidence="7" id="KW-1133">Transmembrane helix</keyword>
<keyword evidence="7" id="KW-0812">Transmembrane</keyword>
<keyword evidence="5" id="KW-0067">ATP-binding</keyword>
<dbReference type="CDD" id="cd00082">
    <property type="entry name" value="HisKA"/>
    <property type="match status" value="1"/>
</dbReference>
<evidence type="ECO:0000256" key="6">
    <source>
        <dbReference type="ARBA" id="ARBA00023012"/>
    </source>
</evidence>
<organism evidence="9">
    <name type="scientific">marine metagenome</name>
    <dbReference type="NCBI Taxonomy" id="408172"/>
    <lineage>
        <taxon>unclassified sequences</taxon>
        <taxon>metagenomes</taxon>
        <taxon>ecological metagenomes</taxon>
    </lineage>
</organism>
<dbReference type="SMART" id="SM00387">
    <property type="entry name" value="HATPase_c"/>
    <property type="match status" value="1"/>
</dbReference>
<keyword evidence="4" id="KW-0418">Kinase</keyword>
<dbReference type="Pfam" id="PF00512">
    <property type="entry name" value="HisKA"/>
    <property type="match status" value="1"/>
</dbReference>
<evidence type="ECO:0000313" key="9">
    <source>
        <dbReference type="EMBL" id="SVB02331.1"/>
    </source>
</evidence>
<feature type="transmembrane region" description="Helical" evidence="7">
    <location>
        <begin position="41"/>
        <end position="60"/>
    </location>
</feature>
<sequence>MASPRGSKTWIDWWRLSQLFKSVAPADGSQRARIRFMERNTVLPVKAVYFLVLIFYLYFIEWPEMDADRVRWTLLRTIQWFFVFCLIVNVIIGVMLIRMEEFSTRVLREVVFSICLFDALLLAMMTELTGGFESFLFWMFLGLQIRNAISMPIATTQIVANLSVSVIYLCAGAFDIVVARSEEELENITGEPVMLRALLLMLMTACGYGLQVLIDKQRRMEAEEDEFDRRQSQLQASGRLAAEIAHQVKNPLGIINNAAFALGQTTNENETAKRQVGLIREEVNRADQIITKLMGYAQLVEGRLARLDVNEALDAAVLQVFPKGSKFGTRIRREYGIALPPLLAQPEHISEVFVNVIQNAREVLSDNGEIQIKTSYEGDYRFRVVIEDNGPGIPADLLESVFEPYHTTKEKGTGLGLAIVRHNTELYGGTVEIESELGKYTRFNLLFPGRTAIRLQSQ</sequence>
<dbReference type="PANTHER" id="PTHR43065:SF10">
    <property type="entry name" value="PEROXIDE STRESS-ACTIVATED HISTIDINE KINASE MAK3"/>
    <property type="match status" value="1"/>
</dbReference>
<dbReference type="GO" id="GO:0005524">
    <property type="term" value="F:ATP binding"/>
    <property type="evidence" value="ECO:0007669"/>
    <property type="project" value="UniProtKB-KW"/>
</dbReference>
<name>A0A382AM27_9ZZZZ</name>
<evidence type="ECO:0000256" key="2">
    <source>
        <dbReference type="ARBA" id="ARBA00022679"/>
    </source>
</evidence>
<dbReference type="SUPFAM" id="SSF55874">
    <property type="entry name" value="ATPase domain of HSP90 chaperone/DNA topoisomerase II/histidine kinase"/>
    <property type="match status" value="1"/>
</dbReference>
<dbReference type="Gene3D" id="3.30.565.10">
    <property type="entry name" value="Histidine kinase-like ATPase, C-terminal domain"/>
    <property type="match status" value="1"/>
</dbReference>
<evidence type="ECO:0000256" key="7">
    <source>
        <dbReference type="SAM" id="Phobius"/>
    </source>
</evidence>
<dbReference type="PRINTS" id="PR00344">
    <property type="entry name" value="BCTRLSENSOR"/>
</dbReference>
<reference evidence="9" key="1">
    <citation type="submission" date="2018-05" db="EMBL/GenBank/DDBJ databases">
        <authorList>
            <person name="Lanie J.A."/>
            <person name="Ng W.-L."/>
            <person name="Kazmierczak K.M."/>
            <person name="Andrzejewski T.M."/>
            <person name="Davidsen T.M."/>
            <person name="Wayne K.J."/>
            <person name="Tettelin H."/>
            <person name="Glass J.I."/>
            <person name="Rusch D."/>
            <person name="Podicherti R."/>
            <person name="Tsui H.-C.T."/>
            <person name="Winkler M.E."/>
        </authorList>
    </citation>
    <scope>NUCLEOTIDE SEQUENCE</scope>
</reference>
<dbReference type="CDD" id="cd00075">
    <property type="entry name" value="HATPase"/>
    <property type="match status" value="1"/>
</dbReference>
<evidence type="ECO:0000256" key="4">
    <source>
        <dbReference type="ARBA" id="ARBA00022777"/>
    </source>
</evidence>
<dbReference type="PANTHER" id="PTHR43065">
    <property type="entry name" value="SENSOR HISTIDINE KINASE"/>
    <property type="match status" value="1"/>
</dbReference>
<protein>
    <recommendedName>
        <fullName evidence="8">Histidine kinase domain-containing protein</fullName>
    </recommendedName>
</protein>
<feature type="transmembrane region" description="Helical" evidence="7">
    <location>
        <begin position="158"/>
        <end position="181"/>
    </location>
</feature>